<dbReference type="SUPFAM" id="SSF55073">
    <property type="entry name" value="Nucleotide cyclase"/>
    <property type="match status" value="1"/>
</dbReference>
<organism evidence="5 6">
    <name type="scientific">Ideonella margarita</name>
    <dbReference type="NCBI Taxonomy" id="2984191"/>
    <lineage>
        <taxon>Bacteria</taxon>
        <taxon>Pseudomonadati</taxon>
        <taxon>Pseudomonadota</taxon>
        <taxon>Betaproteobacteria</taxon>
        <taxon>Burkholderiales</taxon>
        <taxon>Sphaerotilaceae</taxon>
        <taxon>Ideonella</taxon>
    </lineage>
</organism>
<dbReference type="NCBIfam" id="TIGR00229">
    <property type="entry name" value="sensory_box"/>
    <property type="match status" value="2"/>
</dbReference>
<dbReference type="InterPro" id="IPR029787">
    <property type="entry name" value="Nucleotide_cyclase"/>
</dbReference>
<dbReference type="PROSITE" id="PS50883">
    <property type="entry name" value="EAL"/>
    <property type="match status" value="1"/>
</dbReference>
<accession>A0ABU9BZ03</accession>
<feature type="domain" description="EAL" evidence="3">
    <location>
        <begin position="455"/>
        <end position="710"/>
    </location>
</feature>
<dbReference type="Pfam" id="PF00989">
    <property type="entry name" value="PAS"/>
    <property type="match status" value="1"/>
</dbReference>
<evidence type="ECO:0000259" key="3">
    <source>
        <dbReference type="PROSITE" id="PS50883"/>
    </source>
</evidence>
<feature type="domain" description="PAC" evidence="2">
    <location>
        <begin position="95"/>
        <end position="147"/>
    </location>
</feature>
<dbReference type="CDD" id="cd00130">
    <property type="entry name" value="PAS"/>
    <property type="match status" value="2"/>
</dbReference>
<dbReference type="Proteomes" id="UP001379945">
    <property type="component" value="Unassembled WGS sequence"/>
</dbReference>
<evidence type="ECO:0000259" key="4">
    <source>
        <dbReference type="PROSITE" id="PS50887"/>
    </source>
</evidence>
<dbReference type="InterPro" id="IPR013655">
    <property type="entry name" value="PAS_fold_3"/>
</dbReference>
<dbReference type="InterPro" id="IPR043128">
    <property type="entry name" value="Rev_trsase/Diguanyl_cyclase"/>
</dbReference>
<dbReference type="InterPro" id="IPR001633">
    <property type="entry name" value="EAL_dom"/>
</dbReference>
<dbReference type="Gene3D" id="3.20.20.450">
    <property type="entry name" value="EAL domain"/>
    <property type="match status" value="1"/>
</dbReference>
<dbReference type="Pfam" id="PF08447">
    <property type="entry name" value="PAS_3"/>
    <property type="match status" value="1"/>
</dbReference>
<dbReference type="EMBL" id="JBBUTI010000001">
    <property type="protein sequence ID" value="MEK8044831.1"/>
    <property type="molecule type" value="Genomic_DNA"/>
</dbReference>
<dbReference type="InterPro" id="IPR000014">
    <property type="entry name" value="PAS"/>
</dbReference>
<comment type="caution">
    <text evidence="5">The sequence shown here is derived from an EMBL/GenBank/DDBJ whole genome shotgun (WGS) entry which is preliminary data.</text>
</comment>
<dbReference type="SMART" id="SM00267">
    <property type="entry name" value="GGDEF"/>
    <property type="match status" value="1"/>
</dbReference>
<dbReference type="InterPro" id="IPR013767">
    <property type="entry name" value="PAS_fold"/>
</dbReference>
<reference evidence="5 6" key="1">
    <citation type="submission" date="2024-04" db="EMBL/GenBank/DDBJ databases">
        <title>Novel species of the genus Ideonella isolated from streams.</title>
        <authorList>
            <person name="Lu H."/>
        </authorList>
    </citation>
    <scope>NUCLEOTIDE SEQUENCE [LARGE SCALE GENOMIC DNA]</scope>
    <source>
        <strain evidence="5 6">LYT19W</strain>
    </source>
</reference>
<dbReference type="InterPro" id="IPR000160">
    <property type="entry name" value="GGDEF_dom"/>
</dbReference>
<dbReference type="InterPro" id="IPR001610">
    <property type="entry name" value="PAC"/>
</dbReference>
<dbReference type="PROSITE" id="PS50112">
    <property type="entry name" value="PAS"/>
    <property type="match status" value="2"/>
</dbReference>
<dbReference type="CDD" id="cd01948">
    <property type="entry name" value="EAL"/>
    <property type="match status" value="1"/>
</dbReference>
<protein>
    <submittedName>
        <fullName evidence="5">EAL domain-containing protein</fullName>
    </submittedName>
</protein>
<dbReference type="PANTHER" id="PTHR44757:SF2">
    <property type="entry name" value="BIOFILM ARCHITECTURE MAINTENANCE PROTEIN MBAA"/>
    <property type="match status" value="1"/>
</dbReference>
<dbReference type="CDD" id="cd01949">
    <property type="entry name" value="GGDEF"/>
    <property type="match status" value="1"/>
</dbReference>
<evidence type="ECO:0000313" key="6">
    <source>
        <dbReference type="Proteomes" id="UP001379945"/>
    </source>
</evidence>
<feature type="domain" description="PAS" evidence="1">
    <location>
        <begin position="168"/>
        <end position="213"/>
    </location>
</feature>
<dbReference type="Gene3D" id="3.30.450.20">
    <property type="entry name" value="PAS domain"/>
    <property type="match status" value="2"/>
</dbReference>
<dbReference type="Pfam" id="PF00563">
    <property type="entry name" value="EAL"/>
    <property type="match status" value="1"/>
</dbReference>
<dbReference type="SMART" id="SM00086">
    <property type="entry name" value="PAC"/>
    <property type="match status" value="2"/>
</dbReference>
<feature type="domain" description="GGDEF" evidence="4">
    <location>
        <begin position="303"/>
        <end position="446"/>
    </location>
</feature>
<name>A0ABU9BZ03_9BURK</name>
<sequence length="724" mass="79835">MPPATVLHIRPTGHPLDDLHTLLHTLPAGVVVHDTSGAIVEANTEAERVLHLTREQLLGLTPLDPRWAAIDAMGQDLPGERHPAMHTLRTGEPLTDAEIGIQLPDGTRRWLRVNTRLLLHGDGRSRGVVACFLDETESREQQRMLDLTIDGAGLGSWDWHLPSGRIRYNGRWARMFGFALAELPDKIDAWMRLVHPEDASMARAALRAHLNDASVAYRTEFRMRAKSGEWLWVMAAGAVIERDREGRALRMAGVHVDITPHKHMAQALSDAALTDTLTRLPNRASMQQAIRRCVDRRQLEPDWHFAVLFMDFDRFKVVNDSLGHEAGDELLRQIASRLRATLRPGDNVAQGADLSDLAGRLGGDEFVVLLSGIRHPDDAMTVANRLLKALAAPYDLQGRRVQSSASIGVLTSDVSSADVESVLRDADTAMYEAKHQGRGRAVAFQPAMHERIRKVVDMEADLRRALRDDDLFVVYQPIVDLASGHVKGVEALARWQHPQRGLVPPVEFIPVAEEAGLIEAVGEFVLRRACRDLARWQRDLGPHAPASVSVNLSRAQLHNQALVEVVRQTLADHHLPPSALRLEVTESLAMQTDAMLGLLQQLRDLGVSLSLDDFGTGYSSLASLDLLPVNAVKIDRSFVIKMVDNRYQAALVRSTVQVAEALQLQVIAEGVETPAQADALLAAGCTLAQGYLFSRPLPEAALVDWLLNQPTDLFAATGQVMPVR</sequence>
<dbReference type="SMART" id="SM00052">
    <property type="entry name" value="EAL"/>
    <property type="match status" value="1"/>
</dbReference>
<dbReference type="NCBIfam" id="TIGR00254">
    <property type="entry name" value="GGDEF"/>
    <property type="match status" value="1"/>
</dbReference>
<dbReference type="SUPFAM" id="SSF141868">
    <property type="entry name" value="EAL domain-like"/>
    <property type="match status" value="1"/>
</dbReference>
<dbReference type="InterPro" id="IPR035919">
    <property type="entry name" value="EAL_sf"/>
</dbReference>
<dbReference type="Pfam" id="PF00990">
    <property type="entry name" value="GGDEF"/>
    <property type="match status" value="1"/>
</dbReference>
<proteinExistence type="predicted"/>
<gene>
    <name evidence="5" type="ORF">AACH00_00565</name>
</gene>
<dbReference type="InterPro" id="IPR052155">
    <property type="entry name" value="Biofilm_reg_signaling"/>
</dbReference>
<dbReference type="Gene3D" id="3.30.70.270">
    <property type="match status" value="1"/>
</dbReference>
<dbReference type="PANTHER" id="PTHR44757">
    <property type="entry name" value="DIGUANYLATE CYCLASE DGCP"/>
    <property type="match status" value="1"/>
</dbReference>
<feature type="domain" description="PAS" evidence="1">
    <location>
        <begin position="15"/>
        <end position="59"/>
    </location>
</feature>
<dbReference type="SUPFAM" id="SSF55785">
    <property type="entry name" value="PYP-like sensor domain (PAS domain)"/>
    <property type="match status" value="2"/>
</dbReference>
<evidence type="ECO:0000259" key="2">
    <source>
        <dbReference type="PROSITE" id="PS50113"/>
    </source>
</evidence>
<evidence type="ECO:0000259" key="1">
    <source>
        <dbReference type="PROSITE" id="PS50112"/>
    </source>
</evidence>
<dbReference type="PROSITE" id="PS50113">
    <property type="entry name" value="PAC"/>
    <property type="match status" value="2"/>
</dbReference>
<dbReference type="PROSITE" id="PS50887">
    <property type="entry name" value="GGDEF"/>
    <property type="match status" value="1"/>
</dbReference>
<dbReference type="RefSeq" id="WP_341396991.1">
    <property type="nucleotide sequence ID" value="NZ_JBBUTI010000001.1"/>
</dbReference>
<dbReference type="SMART" id="SM00091">
    <property type="entry name" value="PAS"/>
    <property type="match status" value="2"/>
</dbReference>
<evidence type="ECO:0000313" key="5">
    <source>
        <dbReference type="EMBL" id="MEK8044831.1"/>
    </source>
</evidence>
<dbReference type="InterPro" id="IPR000700">
    <property type="entry name" value="PAS-assoc_C"/>
</dbReference>
<dbReference type="InterPro" id="IPR035965">
    <property type="entry name" value="PAS-like_dom_sf"/>
</dbReference>
<keyword evidence="6" id="KW-1185">Reference proteome</keyword>
<feature type="domain" description="PAC" evidence="2">
    <location>
        <begin position="217"/>
        <end position="270"/>
    </location>
</feature>